<keyword evidence="2" id="KW-1185">Reference proteome</keyword>
<protein>
    <submittedName>
        <fullName evidence="1">Uncharacterized protein</fullName>
    </submittedName>
</protein>
<accession>A0AAV9WF98</accession>
<proteinExistence type="predicted"/>
<reference evidence="1 2" key="1">
    <citation type="submission" date="2023-08" db="EMBL/GenBank/DDBJ databases">
        <authorList>
            <person name="Palmer J.M."/>
        </authorList>
    </citation>
    <scope>NUCLEOTIDE SEQUENCE [LARGE SCALE GENOMIC DNA]</scope>
    <source>
        <strain evidence="1 2">TWF481</strain>
    </source>
</reference>
<name>A0AAV9WF98_9PEZI</name>
<sequence>MFFRPAAYRRIIQPPRIRGCNARRTYTKGVDQASGFSDVLAEWRMMRWFMGGLGTLVIGETALDFTLMAKVAVCEAHLDEMRRDIALIKGKGSNFCGDFGGSASCRGSGV</sequence>
<gene>
    <name evidence="1" type="ORF">TWF481_005376</name>
</gene>
<comment type="caution">
    <text evidence="1">The sequence shown here is derived from an EMBL/GenBank/DDBJ whole genome shotgun (WGS) entry which is preliminary data.</text>
</comment>
<evidence type="ECO:0000313" key="2">
    <source>
        <dbReference type="Proteomes" id="UP001370758"/>
    </source>
</evidence>
<dbReference type="AlphaFoldDB" id="A0AAV9WF98"/>
<dbReference type="EMBL" id="JAVHJL010000003">
    <property type="protein sequence ID" value="KAK6506917.1"/>
    <property type="molecule type" value="Genomic_DNA"/>
</dbReference>
<evidence type="ECO:0000313" key="1">
    <source>
        <dbReference type="EMBL" id="KAK6506917.1"/>
    </source>
</evidence>
<organism evidence="1 2">
    <name type="scientific">Arthrobotrys musiformis</name>
    <dbReference type="NCBI Taxonomy" id="47236"/>
    <lineage>
        <taxon>Eukaryota</taxon>
        <taxon>Fungi</taxon>
        <taxon>Dikarya</taxon>
        <taxon>Ascomycota</taxon>
        <taxon>Pezizomycotina</taxon>
        <taxon>Orbiliomycetes</taxon>
        <taxon>Orbiliales</taxon>
        <taxon>Orbiliaceae</taxon>
        <taxon>Arthrobotrys</taxon>
    </lineage>
</organism>
<dbReference type="Proteomes" id="UP001370758">
    <property type="component" value="Unassembled WGS sequence"/>
</dbReference>